<evidence type="ECO:0000313" key="2">
    <source>
        <dbReference type="Proteomes" id="UP001623592"/>
    </source>
</evidence>
<dbReference type="Proteomes" id="UP001623592">
    <property type="component" value="Unassembled WGS sequence"/>
</dbReference>
<sequence length="47" mass="5821">MNYRRGEVTMLKEQFKRILINLDKKIVKYLDVSIVLYYKCRYLISFD</sequence>
<dbReference type="RefSeq" id="WP_406789959.1">
    <property type="nucleotide sequence ID" value="NZ_JBJIAA010000032.1"/>
</dbReference>
<comment type="caution">
    <text evidence="1">The sequence shown here is derived from an EMBL/GenBank/DDBJ whole genome shotgun (WGS) entry which is preliminary data.</text>
</comment>
<proteinExistence type="predicted"/>
<evidence type="ECO:0000313" key="1">
    <source>
        <dbReference type="EMBL" id="MFL0253289.1"/>
    </source>
</evidence>
<gene>
    <name evidence="1" type="ORF">ACJDT4_23050</name>
</gene>
<organism evidence="1 2">
    <name type="scientific">Clostridium neuense</name>
    <dbReference type="NCBI Taxonomy" id="1728934"/>
    <lineage>
        <taxon>Bacteria</taxon>
        <taxon>Bacillati</taxon>
        <taxon>Bacillota</taxon>
        <taxon>Clostridia</taxon>
        <taxon>Eubacteriales</taxon>
        <taxon>Clostridiaceae</taxon>
        <taxon>Clostridium</taxon>
    </lineage>
</organism>
<accession>A0ABW8TQM5</accession>
<reference evidence="1 2" key="1">
    <citation type="submission" date="2024-11" db="EMBL/GenBank/DDBJ databases">
        <authorList>
            <person name="Heng Y.C."/>
            <person name="Lim A.C.H."/>
            <person name="Lee J.K.Y."/>
            <person name="Kittelmann S."/>
        </authorList>
    </citation>
    <scope>NUCLEOTIDE SEQUENCE [LARGE SCALE GENOMIC DNA]</scope>
    <source>
        <strain evidence="1 2">WILCCON 0114</strain>
    </source>
</reference>
<keyword evidence="2" id="KW-1185">Reference proteome</keyword>
<name>A0ABW8TQM5_9CLOT</name>
<protein>
    <submittedName>
        <fullName evidence="1">Uncharacterized protein</fullName>
    </submittedName>
</protein>
<dbReference type="EMBL" id="JBJIAA010000032">
    <property type="protein sequence ID" value="MFL0253289.1"/>
    <property type="molecule type" value="Genomic_DNA"/>
</dbReference>